<comment type="caution">
    <text evidence="1">The sequence shown here is derived from an EMBL/GenBank/DDBJ whole genome shotgun (WGS) entry which is preliminary data.</text>
</comment>
<dbReference type="Proteomes" id="UP000015530">
    <property type="component" value="Unassembled WGS sequence"/>
</dbReference>
<dbReference type="HOGENOM" id="CLU_3426858_0_0_1"/>
<dbReference type="AlphaFoldDB" id="T0MEL4"/>
<name>T0MEL4_COLGC</name>
<proteinExistence type="predicted"/>
<protein>
    <submittedName>
        <fullName evidence="1">Uncharacterized protein</fullName>
    </submittedName>
</protein>
<gene>
    <name evidence="1" type="ORF">CGLO_00070</name>
</gene>
<evidence type="ECO:0000313" key="1">
    <source>
        <dbReference type="EMBL" id="EQB59520.1"/>
    </source>
</evidence>
<accession>T0MEL4</accession>
<reference evidence="2" key="1">
    <citation type="journal article" date="2013" name="Mol. Plant Microbe Interact.">
        <title>Global aspects of pacC regulation of pathogenicity genes in Colletotrichum gloeosporioides as revealed by transcriptome analysis.</title>
        <authorList>
            <person name="Alkan N."/>
            <person name="Meng X."/>
            <person name="Friedlander G."/>
            <person name="Reuveni E."/>
            <person name="Sukno S."/>
            <person name="Sherman A."/>
            <person name="Thon M."/>
            <person name="Fluhr R."/>
            <person name="Prusky D."/>
        </authorList>
    </citation>
    <scope>NUCLEOTIDE SEQUENCE [LARGE SCALE GENOMIC DNA]</scope>
    <source>
        <strain evidence="2">Cg-14</strain>
    </source>
</reference>
<evidence type="ECO:0000313" key="2">
    <source>
        <dbReference type="Proteomes" id="UP000015530"/>
    </source>
</evidence>
<sequence length="21" mass="2548">MVIEVFKGALRRERLWNDEEG</sequence>
<dbReference type="EMBL" id="AMYD01000022">
    <property type="protein sequence ID" value="EQB59520.1"/>
    <property type="molecule type" value="Genomic_DNA"/>
</dbReference>
<organism evidence="1 2">
    <name type="scientific">Colletotrichum gloeosporioides (strain Cg-14)</name>
    <name type="common">Anthracnose fungus</name>
    <name type="synonym">Glomerella cingulata</name>
    <dbReference type="NCBI Taxonomy" id="1237896"/>
    <lineage>
        <taxon>Eukaryota</taxon>
        <taxon>Fungi</taxon>
        <taxon>Dikarya</taxon>
        <taxon>Ascomycota</taxon>
        <taxon>Pezizomycotina</taxon>
        <taxon>Sordariomycetes</taxon>
        <taxon>Hypocreomycetidae</taxon>
        <taxon>Glomerellales</taxon>
        <taxon>Glomerellaceae</taxon>
        <taxon>Colletotrichum</taxon>
        <taxon>Colletotrichum gloeosporioides species complex</taxon>
    </lineage>
</organism>